<dbReference type="NCBIfam" id="TIGR00094">
    <property type="entry name" value="tRNA_TruD_broad"/>
    <property type="match status" value="1"/>
</dbReference>
<dbReference type="InterPro" id="IPR042214">
    <property type="entry name" value="TruD_catalytic"/>
</dbReference>
<dbReference type="GO" id="GO:0005634">
    <property type="term" value="C:nucleus"/>
    <property type="evidence" value="ECO:0007669"/>
    <property type="project" value="TreeGrafter"/>
</dbReference>
<dbReference type="GO" id="GO:0001522">
    <property type="term" value="P:pseudouridine synthesis"/>
    <property type="evidence" value="ECO:0007669"/>
    <property type="project" value="InterPro"/>
</dbReference>
<dbReference type="AlphaFoldDB" id="A0A9P4QIF2"/>
<dbReference type="Pfam" id="PF01142">
    <property type="entry name" value="TruD"/>
    <property type="match status" value="1"/>
</dbReference>
<organism evidence="5 6">
    <name type="scientific">Polychaeton citri CBS 116435</name>
    <dbReference type="NCBI Taxonomy" id="1314669"/>
    <lineage>
        <taxon>Eukaryota</taxon>
        <taxon>Fungi</taxon>
        <taxon>Dikarya</taxon>
        <taxon>Ascomycota</taxon>
        <taxon>Pezizomycotina</taxon>
        <taxon>Dothideomycetes</taxon>
        <taxon>Dothideomycetidae</taxon>
        <taxon>Capnodiales</taxon>
        <taxon>Capnodiaceae</taxon>
        <taxon>Polychaeton</taxon>
    </lineage>
</organism>
<dbReference type="Gene3D" id="3.30.2350.20">
    <property type="entry name" value="TruD, catalytic domain"/>
    <property type="match status" value="2"/>
</dbReference>
<evidence type="ECO:0000313" key="6">
    <source>
        <dbReference type="Proteomes" id="UP000799441"/>
    </source>
</evidence>
<dbReference type="PIRSF" id="PIRSF037016">
    <property type="entry name" value="Pseudouridin_synth_euk_prd"/>
    <property type="match status" value="1"/>
</dbReference>
<dbReference type="GO" id="GO:0009982">
    <property type="term" value="F:pseudouridine synthase activity"/>
    <property type="evidence" value="ECO:0007669"/>
    <property type="project" value="InterPro"/>
</dbReference>
<dbReference type="PANTHER" id="PTHR13326">
    <property type="entry name" value="TRNA PSEUDOURIDINE SYNTHASE D"/>
    <property type="match status" value="1"/>
</dbReference>
<evidence type="ECO:0000259" key="4">
    <source>
        <dbReference type="PROSITE" id="PS50984"/>
    </source>
</evidence>
<dbReference type="Proteomes" id="UP000799441">
    <property type="component" value="Unassembled WGS sequence"/>
</dbReference>
<dbReference type="InterPro" id="IPR001656">
    <property type="entry name" value="PsdUridine_synth_TruD"/>
</dbReference>
<comment type="similarity">
    <text evidence="1">Belongs to the pseudouridine synthase TruD family.</text>
</comment>
<dbReference type="InterPro" id="IPR020103">
    <property type="entry name" value="PsdUridine_synth_cat_dom_sf"/>
</dbReference>
<feature type="region of interest" description="Disordered" evidence="3">
    <location>
        <begin position="214"/>
        <end position="237"/>
    </location>
</feature>
<reference evidence="5" key="1">
    <citation type="journal article" date="2020" name="Stud. Mycol.">
        <title>101 Dothideomycetes genomes: a test case for predicting lifestyles and emergence of pathogens.</title>
        <authorList>
            <person name="Haridas S."/>
            <person name="Albert R."/>
            <person name="Binder M."/>
            <person name="Bloem J."/>
            <person name="Labutti K."/>
            <person name="Salamov A."/>
            <person name="Andreopoulos B."/>
            <person name="Baker S."/>
            <person name="Barry K."/>
            <person name="Bills G."/>
            <person name="Bluhm B."/>
            <person name="Cannon C."/>
            <person name="Castanera R."/>
            <person name="Culley D."/>
            <person name="Daum C."/>
            <person name="Ezra D."/>
            <person name="Gonzalez J."/>
            <person name="Henrissat B."/>
            <person name="Kuo A."/>
            <person name="Liang C."/>
            <person name="Lipzen A."/>
            <person name="Lutzoni F."/>
            <person name="Magnuson J."/>
            <person name="Mondo S."/>
            <person name="Nolan M."/>
            <person name="Ohm R."/>
            <person name="Pangilinan J."/>
            <person name="Park H.-J."/>
            <person name="Ramirez L."/>
            <person name="Alfaro M."/>
            <person name="Sun H."/>
            <person name="Tritt A."/>
            <person name="Yoshinaga Y."/>
            <person name="Zwiers L.-H."/>
            <person name="Turgeon B."/>
            <person name="Goodwin S."/>
            <person name="Spatafora J."/>
            <person name="Crous P."/>
            <person name="Grigoriev I."/>
        </authorList>
    </citation>
    <scope>NUCLEOTIDE SEQUENCE</scope>
    <source>
        <strain evidence="5">CBS 116435</strain>
    </source>
</reference>
<sequence>MAAEPTANAPSVVPAASTTTAASVADQEHAVGITIFTSPGAPGFSGVLKQRYTDFLVNEVLPSGTVCHLVKEEQSGKGKKRGREDGSREGQVEGEAKKVKRDVDDAEKPAAAKEEEMKQDEPAREEEKPLEIETSINDEDKATLVGIFGVKTVEEILKLYAEILRHPTRKPRDHRQVTSQPIMEKPRRTEAHVAVRKILNAKLETSTIHETNSIGVKAAPPKGPSSDHANGLTDRTGAKQKGRLGWEQLGGEYLHFTLYKENKDTMEVLYFIASQLKLHIRNFSFAGTKDRRGVTVQRACVYRVHSDRLLGTQKHARGWRIGSLEHKKHGLDLGELMGNEFHITLRDCHFPGEENVAPDQRVVLAKEAVSKATSAFGQRGFINYYGLQRFGAFSIGTHITGKKLLQGKLAAAVESILAYEPSLLDVEQDPEKPSNIPADDIRRATAIRTWETSKDAKAALVDMPKRFQAEYSIIQFIGKKEKNTGRLTQQHDWQGALMSIQRNLRLMYVHAYQSLIWNTVAGKRWELFGDKVVEGDLVIVGEKDGDAAQHARPQEVDEDGEPIVRPAADDTAASAEGNFVRARALTKEEAESGKYSILDIVLSQPGFDVIYPKNEVGKFYEELMGSEQGGGLDPHDMRRAWKDISLSGSYRKMMSLPKNLSADVVEYRNPLAQLVETDADRLKKEAANGAENGTNGNTEQVETNSAEQQEEGESKLAVVLKFQLASSQYATMALRELMKGGALPYQPDFNTPR</sequence>
<evidence type="ECO:0000313" key="5">
    <source>
        <dbReference type="EMBL" id="KAF2726340.1"/>
    </source>
</evidence>
<dbReference type="PANTHER" id="PTHR13326:SF21">
    <property type="entry name" value="PSEUDOURIDYLATE SYNTHASE PUS7L"/>
    <property type="match status" value="1"/>
</dbReference>
<feature type="compositionally biased region" description="Low complexity" evidence="3">
    <location>
        <begin position="687"/>
        <end position="699"/>
    </location>
</feature>
<feature type="domain" description="TRUD" evidence="4">
    <location>
        <begin position="380"/>
        <end position="656"/>
    </location>
</feature>
<feature type="compositionally biased region" description="Basic and acidic residues" evidence="3">
    <location>
        <begin position="72"/>
        <end position="131"/>
    </location>
</feature>
<comment type="caution">
    <text evidence="5">The sequence shown here is derived from an EMBL/GenBank/DDBJ whole genome shotgun (WGS) entry which is preliminary data.</text>
</comment>
<keyword evidence="6" id="KW-1185">Reference proteome</keyword>
<dbReference type="SUPFAM" id="SSF55120">
    <property type="entry name" value="Pseudouridine synthase"/>
    <property type="match status" value="1"/>
</dbReference>
<gene>
    <name evidence="5" type="ORF">K431DRAFT_280368</name>
</gene>
<feature type="region of interest" description="Disordered" evidence="3">
    <location>
        <begin position="72"/>
        <end position="133"/>
    </location>
</feature>
<dbReference type="InterPro" id="IPR011760">
    <property type="entry name" value="PsdUridine_synth_TruD_insert"/>
</dbReference>
<dbReference type="GO" id="GO:0003723">
    <property type="term" value="F:RNA binding"/>
    <property type="evidence" value="ECO:0007669"/>
    <property type="project" value="InterPro"/>
</dbReference>
<evidence type="ECO:0000256" key="3">
    <source>
        <dbReference type="SAM" id="MobiDB-lite"/>
    </source>
</evidence>
<dbReference type="OrthoDB" id="447290at2759"/>
<protein>
    <submittedName>
        <fullName evidence="5">tRNA pseudouridine synthase D</fullName>
    </submittedName>
</protein>
<feature type="region of interest" description="Disordered" evidence="3">
    <location>
        <begin position="687"/>
        <end position="712"/>
    </location>
</feature>
<dbReference type="PROSITE" id="PS50984">
    <property type="entry name" value="TRUD"/>
    <property type="match status" value="1"/>
</dbReference>
<evidence type="ECO:0000256" key="2">
    <source>
        <dbReference type="ARBA" id="ARBA00023235"/>
    </source>
</evidence>
<proteinExistence type="inferred from homology"/>
<dbReference type="EMBL" id="MU003765">
    <property type="protein sequence ID" value="KAF2726340.1"/>
    <property type="molecule type" value="Genomic_DNA"/>
</dbReference>
<evidence type="ECO:0000256" key="1">
    <source>
        <dbReference type="ARBA" id="ARBA00007953"/>
    </source>
</evidence>
<accession>A0A9P4QIF2</accession>
<keyword evidence="2" id="KW-0413">Isomerase</keyword>
<name>A0A9P4QIF2_9PEZI</name>
<dbReference type="CDD" id="cd02576">
    <property type="entry name" value="PseudoU_synth_ScPUS7"/>
    <property type="match status" value="1"/>
</dbReference>